<gene>
    <name evidence="2" type="ORF">TCIL3000_7_5300</name>
</gene>
<dbReference type="EMBL" id="HE575320">
    <property type="protein sequence ID" value="CCC91716.1"/>
    <property type="molecule type" value="Genomic_DNA"/>
</dbReference>
<accession>G0UQQ5</accession>
<feature type="region of interest" description="Disordered" evidence="1">
    <location>
        <begin position="376"/>
        <end position="399"/>
    </location>
</feature>
<evidence type="ECO:0000313" key="2">
    <source>
        <dbReference type="EMBL" id="CCC91716.1"/>
    </source>
</evidence>
<dbReference type="InterPro" id="IPR040441">
    <property type="entry name" value="CFA20/CFAP20DC"/>
</dbReference>
<dbReference type="PANTHER" id="PTHR12458">
    <property type="entry name" value="ORF PROTEIN"/>
    <property type="match status" value="1"/>
</dbReference>
<proteinExistence type="predicted"/>
<feature type="region of interest" description="Disordered" evidence="1">
    <location>
        <begin position="885"/>
        <end position="912"/>
    </location>
</feature>
<evidence type="ECO:0000256" key="1">
    <source>
        <dbReference type="SAM" id="MobiDB-lite"/>
    </source>
</evidence>
<organism evidence="2">
    <name type="scientific">Trypanosoma congolense (strain IL3000)</name>
    <dbReference type="NCBI Taxonomy" id="1068625"/>
    <lineage>
        <taxon>Eukaryota</taxon>
        <taxon>Discoba</taxon>
        <taxon>Euglenozoa</taxon>
        <taxon>Kinetoplastea</taxon>
        <taxon>Metakinetoplastina</taxon>
        <taxon>Trypanosomatida</taxon>
        <taxon>Trypanosomatidae</taxon>
        <taxon>Trypanosoma</taxon>
        <taxon>Nannomonas</taxon>
    </lineage>
</organism>
<sequence length="976" mass="105965">MARAHIDAELSMTDAAVPSYVLYSPQGSKPLAALDVVGGNVICSYDKGTKSQLLRISPATHVSFLPKLAPRSRTGSGSVSGRGAGCSLTSAAQRVIILQLFCEEPTRVAFAITIELLIQGKVGRHRLIFSNNFHKLQRCAQHVKVPLKCIVPRVWSNIVFDVSRIYASLHADLAGRASSGEHSQSRKLLQFTLTCSSVCRVRRLLGMPQIPVLGGDDVLLAAQRAEWPLSLRLPSEVPVSWWIIRTCEEEFLDGQEPALAQQSSQEGRGLVRRNVEAVSHRTFEASGQHASLTPNEKITGAYSPLCGRRTEASCSSSWAQSFSPPAGLFGKAPNPRNDIQTDSSTNLVIKGQRVDERRSCDYASATGGASLFDTHWEDKQPVRRQQAHSHHSAIRYDGTNRNNRGQILAWSRVTPSANQVREQMGSVGLSRQPQVPYVVDSIENAVGNSDGSLATAGGLGSIELMRERVKRIQEIIRECEIYPEQGCSMDQGLRDVQDADIKGSGDDHSDDKPPGELSSPYSHAEQVVSTEVHPLHQTLCTTPPSDLLQSVKDSRADDASAQSSHPSDNTDKKGGAQNFSDNINYDELDEDERFTVNIIRMSSSPDLAAAIAHAETASGPSSRLPMSPRVVTHNVDRLCFDSSDVRTPAASLRDTEGGAFMEWTDVGATPHAEKDTTVVSNSHLATPAENALDQRKNGRVIRAGRLSVHSGGLTPGASPLPPLPPQPAVTAETVTKPLVATPAQSFDRSVDSCHGLQRCASVCGTTPSDLTYCHSQRCGHSVDEESNMSVIDYRRAAAGVGTDLTPQHHFMFIDSGRGFFDGNEEFTRRNSYTNLKMGVNDESLLLRCVSLPPLSPAPSTHFTQQRRSLQVPVLSSPCSVTAEAFGRNGNRGADSVDRNTEERGAQSEGELRIPSASVSFSVPYDANTPREIERPREQRNHAEEAMGNFLVFDPVLKCYLDTRSNTYVAGSVPAVT</sequence>
<feature type="region of interest" description="Disordered" evidence="1">
    <location>
        <begin position="325"/>
        <end position="345"/>
    </location>
</feature>
<feature type="region of interest" description="Disordered" evidence="1">
    <location>
        <begin position="498"/>
        <end position="586"/>
    </location>
</feature>
<protein>
    <submittedName>
        <fullName evidence="2">Uncharacterized protein</fullName>
    </submittedName>
</protein>
<reference evidence="2" key="1">
    <citation type="journal article" date="2012" name="Proc. Natl. Acad. Sci. U.S.A.">
        <title>Antigenic diversity is generated by distinct evolutionary mechanisms in African trypanosome species.</title>
        <authorList>
            <person name="Jackson A.P."/>
            <person name="Berry A."/>
            <person name="Aslett M."/>
            <person name="Allison H.C."/>
            <person name="Burton P."/>
            <person name="Vavrova-Anderson J."/>
            <person name="Brown R."/>
            <person name="Browne H."/>
            <person name="Corton N."/>
            <person name="Hauser H."/>
            <person name="Gamble J."/>
            <person name="Gilderthorp R."/>
            <person name="Marcello L."/>
            <person name="McQuillan J."/>
            <person name="Otto T.D."/>
            <person name="Quail M.A."/>
            <person name="Sanders M.J."/>
            <person name="van Tonder A."/>
            <person name="Ginger M.L."/>
            <person name="Field M.C."/>
            <person name="Barry J.D."/>
            <person name="Hertz-Fowler C."/>
            <person name="Berriman M."/>
        </authorList>
    </citation>
    <scope>NUCLEOTIDE SEQUENCE</scope>
    <source>
        <strain evidence="2">IL3000</strain>
    </source>
</reference>
<dbReference type="AlphaFoldDB" id="G0UQQ5"/>
<feature type="compositionally biased region" description="Polar residues" evidence="1">
    <location>
        <begin position="538"/>
        <end position="548"/>
    </location>
</feature>
<dbReference type="VEuPathDB" id="TriTrypDB:TcIL3000_7_5300"/>
<name>G0UQQ5_TRYCI</name>
<feature type="compositionally biased region" description="Basic and acidic residues" evidence="1">
    <location>
        <begin position="498"/>
        <end position="514"/>
    </location>
</feature>
<feature type="compositionally biased region" description="Basic and acidic residues" evidence="1">
    <location>
        <begin position="894"/>
        <end position="911"/>
    </location>
</feature>